<keyword evidence="4" id="KW-0269">Exonuclease</keyword>
<dbReference type="PANTHER" id="PTHR46363:SF1">
    <property type="entry name" value="DEOXYRIBONUCLEASE TATDN2-RELATED"/>
    <property type="match status" value="1"/>
</dbReference>
<evidence type="ECO:0000313" key="4">
    <source>
        <dbReference type="EMBL" id="GFO19563.1"/>
    </source>
</evidence>
<feature type="region of interest" description="Disordered" evidence="3">
    <location>
        <begin position="407"/>
        <end position="432"/>
    </location>
</feature>
<dbReference type="PROSITE" id="PS01091">
    <property type="entry name" value="TATD_3"/>
    <property type="match status" value="1"/>
</dbReference>
<keyword evidence="5" id="KW-1185">Reference proteome</keyword>
<dbReference type="PROSITE" id="PS01090">
    <property type="entry name" value="TATD_2"/>
    <property type="match status" value="1"/>
</dbReference>
<feature type="compositionally biased region" description="Low complexity" evidence="3">
    <location>
        <begin position="201"/>
        <end position="213"/>
    </location>
</feature>
<feature type="compositionally biased region" description="Low complexity" evidence="3">
    <location>
        <begin position="86"/>
        <end position="113"/>
    </location>
</feature>
<dbReference type="PANTHER" id="PTHR46363">
    <property type="entry name" value="DEOXYRIBONUCLEASE TATDN2-RELATED"/>
    <property type="match status" value="1"/>
</dbReference>
<dbReference type="SUPFAM" id="SSF51556">
    <property type="entry name" value="Metallo-dependent hydrolases"/>
    <property type="match status" value="1"/>
</dbReference>
<reference evidence="4 5" key="1">
    <citation type="journal article" date="2021" name="Elife">
        <title>Chloroplast acquisition without the gene transfer in kleptoplastic sea slugs, Plakobranchus ocellatus.</title>
        <authorList>
            <person name="Maeda T."/>
            <person name="Takahashi S."/>
            <person name="Yoshida T."/>
            <person name="Shimamura S."/>
            <person name="Takaki Y."/>
            <person name="Nagai Y."/>
            <person name="Toyoda A."/>
            <person name="Suzuki Y."/>
            <person name="Arimoto A."/>
            <person name="Ishii H."/>
            <person name="Satoh N."/>
            <person name="Nishiyama T."/>
            <person name="Hasebe M."/>
            <person name="Maruyama T."/>
            <person name="Minagawa J."/>
            <person name="Obokata J."/>
            <person name="Shigenobu S."/>
        </authorList>
    </citation>
    <scope>NUCLEOTIDE SEQUENCE [LARGE SCALE GENOMIC DNA]</scope>
</reference>
<feature type="compositionally biased region" description="Basic residues" evidence="3">
    <location>
        <begin position="114"/>
        <end position="125"/>
    </location>
</feature>
<gene>
    <name evidence="4" type="ORF">PoB_004606800</name>
</gene>
<dbReference type="AlphaFoldDB" id="A0AAV4BK62"/>
<evidence type="ECO:0000256" key="1">
    <source>
        <dbReference type="ARBA" id="ARBA00009275"/>
    </source>
</evidence>
<feature type="compositionally biased region" description="Low complexity" evidence="3">
    <location>
        <begin position="128"/>
        <end position="143"/>
    </location>
</feature>
<dbReference type="InterPro" id="IPR018228">
    <property type="entry name" value="DNase_TatD-rel_CS"/>
</dbReference>
<protein>
    <submittedName>
        <fullName evidence="4">3'-5' ssDNA/RNA exonuclease tatd</fullName>
    </submittedName>
</protein>
<sequence>MSGSSESSPTPKRHKKRTKRRNRSPSRSSSSSCTTRKSSRHPLNVRKSPYISRPGQAHKQRLYSNQGNDSASLKGRGLIESEGQKTLSSGRSLSSCSSRSDVSISSSTSTLSRRPPKISKNRSKRTQSSDSSILSSSSSSFQKQSRHESRKEFQGHRRFTTSQSSSSSCEAYTKSRRAEKRRRSPNSCSPEFSRVKRSKSIEISSSGSSPFKSTVRRKLHGSHNCPHSAKNGASDRDSFLNSSKVSKRLMSSYKPDLSADSVFADVGLHVSQTPRNVSHRVVNCDDDKDDDDFYKERPWLQSANTHIKVKMSRHQSSSKLRISTPESKAGIINFEALKKKRSSSTPRQYRNTLTPEIQSEKLETCPATKQLVVDLHKGTDSDSSIYETPKKSTYFLDRNRFQNSIGYTPGTPKLCSKSTPRQNRKKFSSGTKSEKLEECTETKRILGEDPHKETGLDSCKYETPKKSTYYVDQNKFQNSIGCTPQTPRFRWPSMASAPMNKTWAADLFSRSQTYYHKFIDSHCHIDYLYKRMGVASTTLYRKFMSDHAYSYPANYEGCVAVFCNPKTFDWYHPHHQILNTVADDKGVWLAVGCHPKSATEFKSSHEKGLRKILMHPKCVALGEIGLDYSGRFHMNADVQKQVLVTQLKLAIELDFPLVIHCRDADDDCLEIMTKYVPREYKIHLHCFTRGPDTAERWMDAFPNLFIGLTPVITYRSAWEPVLVARTISLDRLLLETDAPYFVPSHVDSSTVKFSHPGFALFTAEKIAEIRGVSVDEVLKACRENTRRMYGI</sequence>
<comment type="similarity">
    <text evidence="1">Belongs to the metallo-dependent hydrolases superfamily. TatD-type hydrolase family.</text>
</comment>
<dbReference type="Pfam" id="PF01026">
    <property type="entry name" value="TatD_DNase"/>
    <property type="match status" value="1"/>
</dbReference>
<evidence type="ECO:0000256" key="3">
    <source>
        <dbReference type="SAM" id="MobiDB-lite"/>
    </source>
</evidence>
<evidence type="ECO:0000256" key="2">
    <source>
        <dbReference type="ARBA" id="ARBA00022801"/>
    </source>
</evidence>
<organism evidence="4 5">
    <name type="scientific">Plakobranchus ocellatus</name>
    <dbReference type="NCBI Taxonomy" id="259542"/>
    <lineage>
        <taxon>Eukaryota</taxon>
        <taxon>Metazoa</taxon>
        <taxon>Spiralia</taxon>
        <taxon>Lophotrochozoa</taxon>
        <taxon>Mollusca</taxon>
        <taxon>Gastropoda</taxon>
        <taxon>Heterobranchia</taxon>
        <taxon>Euthyneura</taxon>
        <taxon>Panpulmonata</taxon>
        <taxon>Sacoglossa</taxon>
        <taxon>Placobranchoidea</taxon>
        <taxon>Plakobranchidae</taxon>
        <taxon>Plakobranchus</taxon>
    </lineage>
</organism>
<proteinExistence type="inferred from homology"/>
<feature type="compositionally biased region" description="Polar residues" evidence="3">
    <location>
        <begin position="1"/>
        <end position="10"/>
    </location>
</feature>
<dbReference type="PROSITE" id="PS01137">
    <property type="entry name" value="TATD_1"/>
    <property type="match status" value="1"/>
</dbReference>
<dbReference type="InterPro" id="IPR032466">
    <property type="entry name" value="Metal_Hydrolase"/>
</dbReference>
<feature type="compositionally biased region" description="Basic residues" evidence="3">
    <location>
        <begin position="174"/>
        <end position="184"/>
    </location>
</feature>
<dbReference type="GO" id="GO:0004527">
    <property type="term" value="F:exonuclease activity"/>
    <property type="evidence" value="ECO:0007669"/>
    <property type="project" value="UniProtKB-KW"/>
</dbReference>
<feature type="compositionally biased region" description="Polar residues" evidence="3">
    <location>
        <begin position="62"/>
        <end position="71"/>
    </location>
</feature>
<feature type="compositionally biased region" description="Low complexity" evidence="3">
    <location>
        <begin position="25"/>
        <end position="36"/>
    </location>
</feature>
<keyword evidence="2" id="KW-0378">Hydrolase</keyword>
<dbReference type="EMBL" id="BLXT01005065">
    <property type="protein sequence ID" value="GFO19563.1"/>
    <property type="molecule type" value="Genomic_DNA"/>
</dbReference>
<name>A0AAV4BK62_9GAST</name>
<evidence type="ECO:0000313" key="5">
    <source>
        <dbReference type="Proteomes" id="UP000735302"/>
    </source>
</evidence>
<dbReference type="Proteomes" id="UP000735302">
    <property type="component" value="Unassembled WGS sequence"/>
</dbReference>
<feature type="compositionally biased region" description="Basic residues" evidence="3">
    <location>
        <begin position="11"/>
        <end position="24"/>
    </location>
</feature>
<keyword evidence="4" id="KW-0540">Nuclease</keyword>
<feature type="compositionally biased region" description="Basic and acidic residues" evidence="3">
    <location>
        <begin position="145"/>
        <end position="155"/>
    </location>
</feature>
<dbReference type="Gene3D" id="3.20.20.140">
    <property type="entry name" value="Metal-dependent hydrolases"/>
    <property type="match status" value="1"/>
</dbReference>
<dbReference type="CDD" id="cd01310">
    <property type="entry name" value="TatD_DNAse"/>
    <property type="match status" value="1"/>
</dbReference>
<comment type="caution">
    <text evidence="4">The sequence shown here is derived from an EMBL/GenBank/DDBJ whole genome shotgun (WGS) entry which is preliminary data.</text>
</comment>
<accession>A0AAV4BK62</accession>
<dbReference type="InterPro" id="IPR001130">
    <property type="entry name" value="TatD-like"/>
</dbReference>
<feature type="region of interest" description="Disordered" evidence="3">
    <location>
        <begin position="1"/>
        <end position="239"/>
    </location>
</feature>